<evidence type="ECO:0000256" key="4">
    <source>
        <dbReference type="ARBA" id="ARBA00022679"/>
    </source>
</evidence>
<dbReference type="SUPFAM" id="SSF55874">
    <property type="entry name" value="ATPase domain of HSP90 chaperone/DNA topoisomerase II/histidine kinase"/>
    <property type="match status" value="1"/>
</dbReference>
<feature type="modified residue" description="4-aspartylphosphate" evidence="6">
    <location>
        <position position="876"/>
    </location>
</feature>
<evidence type="ECO:0000259" key="8">
    <source>
        <dbReference type="PROSITE" id="PS50109"/>
    </source>
</evidence>
<dbReference type="Gene3D" id="1.10.287.130">
    <property type="match status" value="1"/>
</dbReference>
<gene>
    <name evidence="10" type="ORF">BKA67DRAFT_539361</name>
</gene>
<dbReference type="SUPFAM" id="SSF47384">
    <property type="entry name" value="Homodimeric domain of signal transducing histidine kinase"/>
    <property type="match status" value="1"/>
</dbReference>
<feature type="domain" description="Histidine kinase" evidence="8">
    <location>
        <begin position="405"/>
        <end position="641"/>
    </location>
</feature>
<dbReference type="Pfam" id="PF00512">
    <property type="entry name" value="HisKA"/>
    <property type="match status" value="1"/>
</dbReference>
<evidence type="ECO:0000313" key="10">
    <source>
        <dbReference type="EMBL" id="KAH6647503.1"/>
    </source>
</evidence>
<dbReference type="PROSITE" id="PS50110">
    <property type="entry name" value="RESPONSE_REGULATORY"/>
    <property type="match status" value="1"/>
</dbReference>
<protein>
    <recommendedName>
        <fullName evidence="2">histidine kinase</fullName>
        <ecNumber evidence="2">2.7.13.3</ecNumber>
    </recommendedName>
</protein>
<dbReference type="CDD" id="cd17546">
    <property type="entry name" value="REC_hyHK_CKI1_RcsC-like"/>
    <property type="match status" value="1"/>
</dbReference>
<proteinExistence type="predicted"/>
<dbReference type="SMART" id="SM00387">
    <property type="entry name" value="HATPase_c"/>
    <property type="match status" value="1"/>
</dbReference>
<keyword evidence="3 6" id="KW-0597">Phosphoprotein</keyword>
<keyword evidence="5" id="KW-0418">Kinase</keyword>
<evidence type="ECO:0000256" key="7">
    <source>
        <dbReference type="SAM" id="MobiDB-lite"/>
    </source>
</evidence>
<dbReference type="PROSITE" id="PS50109">
    <property type="entry name" value="HIS_KIN"/>
    <property type="match status" value="1"/>
</dbReference>
<dbReference type="InterPro" id="IPR003594">
    <property type="entry name" value="HATPase_dom"/>
</dbReference>
<organism evidence="10 11">
    <name type="scientific">Truncatella angustata</name>
    <dbReference type="NCBI Taxonomy" id="152316"/>
    <lineage>
        <taxon>Eukaryota</taxon>
        <taxon>Fungi</taxon>
        <taxon>Dikarya</taxon>
        <taxon>Ascomycota</taxon>
        <taxon>Pezizomycotina</taxon>
        <taxon>Sordariomycetes</taxon>
        <taxon>Xylariomycetidae</taxon>
        <taxon>Amphisphaeriales</taxon>
        <taxon>Sporocadaceae</taxon>
        <taxon>Truncatella</taxon>
    </lineage>
</organism>
<dbReference type="EMBL" id="JAGPXC010000008">
    <property type="protein sequence ID" value="KAH6647503.1"/>
    <property type="molecule type" value="Genomic_DNA"/>
</dbReference>
<dbReference type="AlphaFoldDB" id="A0A9P8RQF7"/>
<dbReference type="Pfam" id="PF02518">
    <property type="entry name" value="HATPase_c"/>
    <property type="match status" value="1"/>
</dbReference>
<dbReference type="SUPFAM" id="SSF52172">
    <property type="entry name" value="CheY-like"/>
    <property type="match status" value="1"/>
</dbReference>
<comment type="catalytic activity">
    <reaction evidence="1">
        <text>ATP + protein L-histidine = ADP + protein N-phospho-L-histidine.</text>
        <dbReference type="EC" id="2.7.13.3"/>
    </reaction>
</comment>
<dbReference type="InterPro" id="IPR001789">
    <property type="entry name" value="Sig_transdc_resp-reg_receiver"/>
</dbReference>
<dbReference type="SMART" id="SM00388">
    <property type="entry name" value="HisKA"/>
    <property type="match status" value="1"/>
</dbReference>
<keyword evidence="11" id="KW-1185">Reference proteome</keyword>
<name>A0A9P8RQF7_9PEZI</name>
<dbReference type="InterPro" id="IPR029016">
    <property type="entry name" value="GAF-like_dom_sf"/>
</dbReference>
<dbReference type="SUPFAM" id="SSF55781">
    <property type="entry name" value="GAF domain-like"/>
    <property type="match status" value="1"/>
</dbReference>
<dbReference type="InterPro" id="IPR004358">
    <property type="entry name" value="Sig_transdc_His_kin-like_C"/>
</dbReference>
<dbReference type="InterPro" id="IPR036890">
    <property type="entry name" value="HATPase_C_sf"/>
</dbReference>
<evidence type="ECO:0000256" key="5">
    <source>
        <dbReference type="ARBA" id="ARBA00022777"/>
    </source>
</evidence>
<evidence type="ECO:0000256" key="2">
    <source>
        <dbReference type="ARBA" id="ARBA00012438"/>
    </source>
</evidence>
<dbReference type="PRINTS" id="PR00344">
    <property type="entry name" value="BCTRLSENSOR"/>
</dbReference>
<dbReference type="GO" id="GO:0000155">
    <property type="term" value="F:phosphorelay sensor kinase activity"/>
    <property type="evidence" value="ECO:0007669"/>
    <property type="project" value="InterPro"/>
</dbReference>
<sequence length="954" mass="105500">MAGRAAYFPKGGAEKPSKFTKPELPARPTEYGPVFDTEHSQLPIAGYDKDLYDQVYGGRSETGEAVVPDAPPGFDQSYLHPMLSENERLRLTLLWYHTRLIEEDDVLLAKIDTLVKGLQQAIGWDYAIAGILNESTYTRLATSHLPIARLPRREATCAHTINQELSSVFMVADMSQDWRFKQSPHVECGGLRSYAGTQLRLLADHGEEIALGSLCVASDTPQPPLSQFQQDLIVRFAELISSSITTHTRQRRLKEREHMESLLSTLENDVGLDYETNAVNVVRQMYPDAQVSLQVSRDGMLAVNGRPAFSFSEVYQSLWEDTQFIEEIIRTSNYAVLKAAQTVRAVVARCGSSDKYIVVASSNIQHVFDDFDAWYVSKSASIIGDTLQGLLLQQALEVRENFLRGMTHTLRTPLHGILGSVELLAEELASRAALDAGIDSRPDSTSPSACIATIKNSGQELMTTVNNILKHNTWTDALRPCQLEPYNLKRLERDILPEVLALLPSERLRGVSIDFRHEFMDDRCIFNTDAQMLKDCLQAIILNAIQAVLLNVVGVVSVTARTTSDISWLIIDIVDNGSGIELANHHRVFEPYEKLDSLKPGAGLGLTLSSKIATTLGGSVKLVSSALASGSHFRVEFSHPDMSALTESSASAMPTLDNLPRRFSDVSSGDTRNHFMDHVTSYLSKNGFERSAIADAGLIITGKNSKEFIAEIRNSNPNAPVVNCQPGHNVNPSEELPSLITMTGPVHTQKLDEILHRADQLYQNLSREMAKKKLKEIGTVYSHCESVAEAPPPSPDVLTMARLSLDSDTAPSTPRNTTSPLKALLVDDNLINLRVLQMFCHKRQIPYITAEDGDKAYQQYKRAAEAREPFTLVLMDLQMPHCDGIQATAAIRAYEAQRGLEGCSIFMVTGQDSAKDKAGSRGAGADEFLVKPVGPRELDKHISHYFKHYKAARQ</sequence>
<dbReference type="EC" id="2.7.13.3" evidence="2"/>
<dbReference type="GO" id="GO:0009927">
    <property type="term" value="F:histidine phosphotransfer kinase activity"/>
    <property type="evidence" value="ECO:0007669"/>
    <property type="project" value="TreeGrafter"/>
</dbReference>
<dbReference type="GeneID" id="70129511"/>
<dbReference type="Gene3D" id="3.30.565.10">
    <property type="entry name" value="Histidine kinase-like ATPase, C-terminal domain"/>
    <property type="match status" value="1"/>
</dbReference>
<evidence type="ECO:0000256" key="1">
    <source>
        <dbReference type="ARBA" id="ARBA00000085"/>
    </source>
</evidence>
<dbReference type="InterPro" id="IPR036097">
    <property type="entry name" value="HisK_dim/P_sf"/>
</dbReference>
<dbReference type="InterPro" id="IPR005467">
    <property type="entry name" value="His_kinase_dom"/>
</dbReference>
<accession>A0A9P8RQF7</accession>
<dbReference type="Pfam" id="PF00072">
    <property type="entry name" value="Response_reg"/>
    <property type="match status" value="1"/>
</dbReference>
<feature type="region of interest" description="Disordered" evidence="7">
    <location>
        <begin position="1"/>
        <end position="32"/>
    </location>
</feature>
<dbReference type="SMART" id="SM00448">
    <property type="entry name" value="REC"/>
    <property type="match status" value="1"/>
</dbReference>
<dbReference type="PANTHER" id="PTHR43047">
    <property type="entry name" value="TWO-COMPONENT HISTIDINE PROTEIN KINASE"/>
    <property type="match status" value="1"/>
</dbReference>
<dbReference type="GO" id="GO:0005886">
    <property type="term" value="C:plasma membrane"/>
    <property type="evidence" value="ECO:0007669"/>
    <property type="project" value="TreeGrafter"/>
</dbReference>
<feature type="domain" description="Response regulatory" evidence="9">
    <location>
        <begin position="822"/>
        <end position="946"/>
    </location>
</feature>
<dbReference type="InterPro" id="IPR011006">
    <property type="entry name" value="CheY-like_superfamily"/>
</dbReference>
<dbReference type="Gene3D" id="3.30.450.40">
    <property type="match status" value="1"/>
</dbReference>
<dbReference type="InterPro" id="IPR003661">
    <property type="entry name" value="HisK_dim/P_dom"/>
</dbReference>
<dbReference type="Proteomes" id="UP000758603">
    <property type="component" value="Unassembled WGS sequence"/>
</dbReference>
<evidence type="ECO:0000256" key="6">
    <source>
        <dbReference type="PROSITE-ProRule" id="PRU00169"/>
    </source>
</evidence>
<dbReference type="Gene3D" id="3.40.50.2300">
    <property type="match status" value="1"/>
</dbReference>
<dbReference type="RefSeq" id="XP_045954015.1">
    <property type="nucleotide sequence ID" value="XM_046100619.1"/>
</dbReference>
<evidence type="ECO:0000256" key="3">
    <source>
        <dbReference type="ARBA" id="ARBA00022553"/>
    </source>
</evidence>
<reference evidence="10" key="1">
    <citation type="journal article" date="2021" name="Nat. Commun.">
        <title>Genetic determinants of endophytism in the Arabidopsis root mycobiome.</title>
        <authorList>
            <person name="Mesny F."/>
            <person name="Miyauchi S."/>
            <person name="Thiergart T."/>
            <person name="Pickel B."/>
            <person name="Atanasova L."/>
            <person name="Karlsson M."/>
            <person name="Huettel B."/>
            <person name="Barry K.W."/>
            <person name="Haridas S."/>
            <person name="Chen C."/>
            <person name="Bauer D."/>
            <person name="Andreopoulos W."/>
            <person name="Pangilinan J."/>
            <person name="LaButti K."/>
            <person name="Riley R."/>
            <person name="Lipzen A."/>
            <person name="Clum A."/>
            <person name="Drula E."/>
            <person name="Henrissat B."/>
            <person name="Kohler A."/>
            <person name="Grigoriev I.V."/>
            <person name="Martin F.M."/>
            <person name="Hacquard S."/>
        </authorList>
    </citation>
    <scope>NUCLEOTIDE SEQUENCE</scope>
    <source>
        <strain evidence="10">MPI-SDFR-AT-0073</strain>
    </source>
</reference>
<feature type="compositionally biased region" description="Basic and acidic residues" evidence="7">
    <location>
        <begin position="12"/>
        <end position="21"/>
    </location>
</feature>
<comment type="caution">
    <text evidence="10">The sequence shown here is derived from an EMBL/GenBank/DDBJ whole genome shotgun (WGS) entry which is preliminary data.</text>
</comment>
<dbReference type="PANTHER" id="PTHR43047:SF72">
    <property type="entry name" value="OSMOSENSING HISTIDINE PROTEIN KINASE SLN1"/>
    <property type="match status" value="1"/>
</dbReference>
<dbReference type="CDD" id="cd00082">
    <property type="entry name" value="HisKA"/>
    <property type="match status" value="1"/>
</dbReference>
<dbReference type="OrthoDB" id="21225at2759"/>
<keyword evidence="4" id="KW-0808">Transferase</keyword>
<evidence type="ECO:0000259" key="9">
    <source>
        <dbReference type="PROSITE" id="PS50110"/>
    </source>
</evidence>
<evidence type="ECO:0000313" key="11">
    <source>
        <dbReference type="Proteomes" id="UP000758603"/>
    </source>
</evidence>